<gene>
    <name evidence="2" type="ORF">BDFB_006701</name>
</gene>
<evidence type="ECO:0000313" key="2">
    <source>
        <dbReference type="EMBL" id="RZC41665.1"/>
    </source>
</evidence>
<reference evidence="2 3" key="1">
    <citation type="submission" date="2017-03" db="EMBL/GenBank/DDBJ databases">
        <title>Genome of the blue death feigning beetle - Asbolus verrucosus.</title>
        <authorList>
            <person name="Rider S.D."/>
        </authorList>
    </citation>
    <scope>NUCLEOTIDE SEQUENCE [LARGE SCALE GENOMIC DNA]</scope>
    <source>
        <strain evidence="2">Butters</strain>
        <tissue evidence="2">Head and leg muscle</tissue>
    </source>
</reference>
<sequence>MNLMFRKNFREPKSGVTIKGTKSCANRHTSKRSNREQGYTPIEEHHYRTHLFFSPPRCSYTAATEEIDEPRCGPMTGAGGDPLPLQSAAISPAMTESDLPQPLVVRSPSVSMMKWPSTPSPTKTTPTRQVSFNYGKEGANETARTLSSLERDCFIIPVHSLDRFLPAGVPMPKPPSNGNALEKKVQGNLHVMEVPDPKLCILCHLMSPLEPIDPVLESPLVQPLFKQRVTAGELLNEVSQTKTAVTGMLLANMERNGKYKNRQPEFPFISYYVINTSQTNPVMFYNNIRTASLTKFDPRQLRYTAAHTLDLYTEVASICRPPVHEIGVSLTKTHTSSTGYMVSVYKVFDGDDREKFERNWLYWTGARMIYRYLPAGAGLRRISLHKSLSPKGDKMYILICECCNLLNDVTVCALILPALRARLTGYTGIFRPIQTF</sequence>
<evidence type="ECO:0000313" key="3">
    <source>
        <dbReference type="Proteomes" id="UP000292052"/>
    </source>
</evidence>
<accession>A0A482W9M6</accession>
<dbReference type="EMBL" id="QDEB01015192">
    <property type="protein sequence ID" value="RZC41665.1"/>
    <property type="molecule type" value="Genomic_DNA"/>
</dbReference>
<dbReference type="PANTHER" id="PTHR22198:SF1">
    <property type="entry name" value="FERM DOMAIN-CONTAINING PROTEIN"/>
    <property type="match status" value="1"/>
</dbReference>
<dbReference type="PANTHER" id="PTHR22198">
    <property type="entry name" value="FERM DOMAIN-CONTAINING PROTEIN"/>
    <property type="match status" value="1"/>
</dbReference>
<keyword evidence="3" id="KW-1185">Reference proteome</keyword>
<dbReference type="InterPro" id="IPR055577">
    <property type="entry name" value="DUF7153"/>
</dbReference>
<organism evidence="2 3">
    <name type="scientific">Asbolus verrucosus</name>
    <name type="common">Desert ironclad beetle</name>
    <dbReference type="NCBI Taxonomy" id="1661398"/>
    <lineage>
        <taxon>Eukaryota</taxon>
        <taxon>Metazoa</taxon>
        <taxon>Ecdysozoa</taxon>
        <taxon>Arthropoda</taxon>
        <taxon>Hexapoda</taxon>
        <taxon>Insecta</taxon>
        <taxon>Pterygota</taxon>
        <taxon>Neoptera</taxon>
        <taxon>Endopterygota</taxon>
        <taxon>Coleoptera</taxon>
        <taxon>Polyphaga</taxon>
        <taxon>Cucujiformia</taxon>
        <taxon>Tenebrionidae</taxon>
        <taxon>Pimeliinae</taxon>
        <taxon>Asbolus</taxon>
    </lineage>
</organism>
<dbReference type="AlphaFoldDB" id="A0A482W9M6"/>
<feature type="domain" description="DUF7153" evidence="1">
    <location>
        <begin position="245"/>
        <end position="431"/>
    </location>
</feature>
<evidence type="ECO:0000259" key="1">
    <source>
        <dbReference type="Pfam" id="PF23672"/>
    </source>
</evidence>
<dbReference type="OrthoDB" id="6060890at2759"/>
<dbReference type="STRING" id="1661398.A0A482W9M6"/>
<protein>
    <recommendedName>
        <fullName evidence="1">DUF7153 domain-containing protein</fullName>
    </recommendedName>
</protein>
<dbReference type="Pfam" id="PF23672">
    <property type="entry name" value="DUF7153"/>
    <property type="match status" value="1"/>
</dbReference>
<proteinExistence type="predicted"/>
<name>A0A482W9M6_ASBVE</name>
<comment type="caution">
    <text evidence="2">The sequence shown here is derived from an EMBL/GenBank/DDBJ whole genome shotgun (WGS) entry which is preliminary data.</text>
</comment>
<dbReference type="Proteomes" id="UP000292052">
    <property type="component" value="Unassembled WGS sequence"/>
</dbReference>